<proteinExistence type="predicted"/>
<protein>
    <submittedName>
        <fullName evidence="2">Uncharacterized protein</fullName>
    </submittedName>
</protein>
<feature type="compositionally biased region" description="Basic and acidic residues" evidence="1">
    <location>
        <begin position="393"/>
        <end position="403"/>
    </location>
</feature>
<dbReference type="AlphaFoldDB" id="A0A4D9D1S6"/>
<sequence length="695" mass="75641">MSTYHRSVADVPAAATSCHPPIFASGINLPSPASAGTTSTTSTGMNTEVHKKDARQHGEQQAKVVRYSCDTEEKFAEDGNESNHTHNKETGPGGKIKASNLHAHAPSLSASFSSLTTSSTSSLGSTTISHSSSGPQDEDRRLHNMPKELASKCVEAFIAWGHDHKGNPSGYQQFLRLHLPLYPGIDSEKVRLYMKNICATYHERYLPARARGYTQGFQAWWDKRPGRGRPKKDVRMSSAYALAHHLDPTLARSRSRGHAFAENNRGGHGGGPEVPKRHRRRNPTKRAKSAKAMTTGGESSMQIAGDEEVHFRASNGEVANEIYYYGSDYGEDGDDQDSLKGKRCHFVAGKSVQSFSKSGRAVRRPTDPYSRAVQEEASKRARIEAALAMIEMDTGKNRSRDCNPHSTGRHTPSPPLRNPNVQASIYPVRHQGRAALRIQSPVPLSDHDVTAILADLRSDSLVAKTKSGDDHTFQYTIDSSSAKDVHTGASFRASAGLTASCLAASADLPPQQHQFNTSHVASSAHQKPFPNRPTYVLPSFQALAGLVNLRGPQTPLMGAPPGQSLAPAEPRAPARPRHYSLPPPHPHSHAMAGHFNLTTSTSHRARVASASSRMRPAEFFVFSDGGQVTTNQYHAPPSNVYACNSSGGSPPVHLFHEYNYHPHARNRYVSQNAQAPFKPDSLPTTTSTINERRDG</sequence>
<feature type="compositionally biased region" description="Basic residues" evidence="1">
    <location>
        <begin position="276"/>
        <end position="289"/>
    </location>
</feature>
<evidence type="ECO:0000313" key="2">
    <source>
        <dbReference type="EMBL" id="TFJ85502.1"/>
    </source>
</evidence>
<organism evidence="2 3">
    <name type="scientific">Nannochloropsis salina CCMP1776</name>
    <dbReference type="NCBI Taxonomy" id="1027361"/>
    <lineage>
        <taxon>Eukaryota</taxon>
        <taxon>Sar</taxon>
        <taxon>Stramenopiles</taxon>
        <taxon>Ochrophyta</taxon>
        <taxon>Eustigmatophyceae</taxon>
        <taxon>Eustigmatales</taxon>
        <taxon>Monodopsidaceae</taxon>
        <taxon>Microchloropsis</taxon>
        <taxon>Microchloropsis salina</taxon>
    </lineage>
</organism>
<feature type="compositionally biased region" description="Basic and acidic residues" evidence="1">
    <location>
        <begin position="75"/>
        <end position="89"/>
    </location>
</feature>
<reference evidence="2 3" key="1">
    <citation type="submission" date="2019-01" db="EMBL/GenBank/DDBJ databases">
        <title>Nuclear Genome Assembly of the Microalgal Biofuel strain Nannochloropsis salina CCMP1776.</title>
        <authorList>
            <person name="Hovde B."/>
        </authorList>
    </citation>
    <scope>NUCLEOTIDE SEQUENCE [LARGE SCALE GENOMIC DNA]</scope>
    <source>
        <strain evidence="2 3">CCMP1776</strain>
    </source>
</reference>
<feature type="region of interest" description="Disordered" evidence="1">
    <location>
        <begin position="393"/>
        <end position="421"/>
    </location>
</feature>
<feature type="compositionally biased region" description="Low complexity" evidence="1">
    <location>
        <begin position="30"/>
        <end position="44"/>
    </location>
</feature>
<feature type="region of interest" description="Disordered" evidence="1">
    <location>
        <begin position="554"/>
        <end position="574"/>
    </location>
</feature>
<feature type="region of interest" description="Disordered" evidence="1">
    <location>
        <begin position="112"/>
        <end position="141"/>
    </location>
</feature>
<feature type="region of interest" description="Disordered" evidence="1">
    <location>
        <begin position="26"/>
        <end position="63"/>
    </location>
</feature>
<feature type="compositionally biased region" description="Basic and acidic residues" evidence="1">
    <location>
        <begin position="48"/>
        <end position="60"/>
    </location>
</feature>
<dbReference type="Proteomes" id="UP000355283">
    <property type="component" value="Unassembled WGS sequence"/>
</dbReference>
<evidence type="ECO:0000256" key="1">
    <source>
        <dbReference type="SAM" id="MobiDB-lite"/>
    </source>
</evidence>
<accession>A0A4D9D1S6</accession>
<keyword evidence="3" id="KW-1185">Reference proteome</keyword>
<dbReference type="EMBL" id="SDOX01000011">
    <property type="protein sequence ID" value="TFJ85502.1"/>
    <property type="molecule type" value="Genomic_DNA"/>
</dbReference>
<feature type="region of interest" description="Disordered" evidence="1">
    <location>
        <begin position="247"/>
        <end position="300"/>
    </location>
</feature>
<comment type="caution">
    <text evidence="2">The sequence shown here is derived from an EMBL/GenBank/DDBJ whole genome shotgun (WGS) entry which is preliminary data.</text>
</comment>
<gene>
    <name evidence="2" type="ORF">NSK_003012</name>
</gene>
<feature type="region of interest" description="Disordered" evidence="1">
    <location>
        <begin position="357"/>
        <end position="376"/>
    </location>
</feature>
<evidence type="ECO:0000313" key="3">
    <source>
        <dbReference type="Proteomes" id="UP000355283"/>
    </source>
</evidence>
<feature type="compositionally biased region" description="Low complexity" evidence="1">
    <location>
        <begin position="112"/>
        <end position="133"/>
    </location>
</feature>
<name>A0A4D9D1S6_9STRA</name>
<feature type="region of interest" description="Disordered" evidence="1">
    <location>
        <begin position="75"/>
        <end position="99"/>
    </location>
</feature>
<feature type="region of interest" description="Disordered" evidence="1">
    <location>
        <begin position="672"/>
        <end position="695"/>
    </location>
</feature>